<gene>
    <name evidence="1" type="ORF">ACJBEI_11380</name>
</gene>
<name>A0ABW8QK47_9GAMM</name>
<sequence>MMMGWTQGRQYSGREIGDQLRDVGPAQVLPSLGYFSIVTAQKPQA</sequence>
<evidence type="ECO:0000313" key="2">
    <source>
        <dbReference type="Proteomes" id="UP001622968"/>
    </source>
</evidence>
<proteinExistence type="predicted"/>
<dbReference type="GeneID" id="301144980"/>
<dbReference type="RefSeq" id="WP_223181940.1">
    <property type="nucleotide sequence ID" value="NZ_CP124750.1"/>
</dbReference>
<evidence type="ECO:0000313" key="1">
    <source>
        <dbReference type="EMBL" id="MFK8975818.1"/>
    </source>
</evidence>
<comment type="caution">
    <text evidence="1">The sequence shown here is derived from an EMBL/GenBank/DDBJ whole genome shotgun (WGS) entry which is preliminary data.</text>
</comment>
<dbReference type="Proteomes" id="UP001622968">
    <property type="component" value="Unassembled WGS sequence"/>
</dbReference>
<accession>A0ABW8QK47</accession>
<organism evidence="1 2">
    <name type="scientific">Serratia sarumanii</name>
    <dbReference type="NCBI Taxonomy" id="3020826"/>
    <lineage>
        <taxon>Bacteria</taxon>
        <taxon>Pseudomonadati</taxon>
        <taxon>Pseudomonadota</taxon>
        <taxon>Gammaproteobacteria</taxon>
        <taxon>Enterobacterales</taxon>
        <taxon>Yersiniaceae</taxon>
        <taxon>Serratia</taxon>
    </lineage>
</organism>
<reference evidence="1 2" key="1">
    <citation type="submission" date="2024-11" db="EMBL/GenBank/DDBJ databases">
        <title>Draft genomes of five putative biosurfactant-producing Serratia sp. isolates from Laguna de Bay, Philippines.</title>
        <authorList>
            <person name="Lantican N."/>
            <person name="Barredo G.A."/>
            <person name="Rosana A."/>
            <person name="Siababa A.C."/>
            <person name="Montecillo A."/>
        </authorList>
    </citation>
    <scope>NUCLEOTIDE SEQUENCE [LARGE SCALE GENOMIC DNA]</scope>
    <source>
        <strain evidence="1 2">WS11a</strain>
    </source>
</reference>
<keyword evidence="2" id="KW-1185">Reference proteome</keyword>
<dbReference type="EMBL" id="JBJHGH010000001">
    <property type="protein sequence ID" value="MFK8975818.1"/>
    <property type="molecule type" value="Genomic_DNA"/>
</dbReference>
<protein>
    <submittedName>
        <fullName evidence="1">Uncharacterized protein</fullName>
    </submittedName>
</protein>